<dbReference type="Proteomes" id="UP000053095">
    <property type="component" value="Unassembled WGS sequence"/>
</dbReference>
<gene>
    <name evidence="4" type="ORF">TCE0_044r16784</name>
</gene>
<dbReference type="GO" id="GO:0000166">
    <property type="term" value="F:nucleotide binding"/>
    <property type="evidence" value="ECO:0007669"/>
    <property type="project" value="InterPro"/>
</dbReference>
<dbReference type="Pfam" id="PF01408">
    <property type="entry name" value="GFO_IDH_MocA"/>
    <property type="match status" value="1"/>
</dbReference>
<dbReference type="PANTHER" id="PTHR42840:SF5">
    <property type="entry name" value="NAD(P)-BINDING ROSSMANN-FOLD SUPERFAMILY PROTEIN"/>
    <property type="match status" value="1"/>
</dbReference>
<reference evidence="5" key="1">
    <citation type="journal article" date="2015" name="Genome Announc.">
        <title>Draft genome sequence of Talaromyces cellulolyticus strain Y-94, a source of lignocellulosic biomass-degrading enzymes.</title>
        <authorList>
            <person name="Fujii T."/>
            <person name="Koike H."/>
            <person name="Sawayama S."/>
            <person name="Yano S."/>
            <person name="Inoue H."/>
        </authorList>
    </citation>
    <scope>NUCLEOTIDE SEQUENCE [LARGE SCALE GENOMIC DNA]</scope>
    <source>
        <strain evidence="5">Y-94</strain>
    </source>
</reference>
<evidence type="ECO:0000256" key="1">
    <source>
        <dbReference type="ARBA" id="ARBA00010928"/>
    </source>
</evidence>
<dbReference type="GO" id="GO:0006740">
    <property type="term" value="P:NADPH regeneration"/>
    <property type="evidence" value="ECO:0007669"/>
    <property type="project" value="TreeGrafter"/>
</dbReference>
<organism evidence="4 5">
    <name type="scientific">Talaromyces pinophilus</name>
    <name type="common">Penicillium pinophilum</name>
    <dbReference type="NCBI Taxonomy" id="128442"/>
    <lineage>
        <taxon>Eukaryota</taxon>
        <taxon>Fungi</taxon>
        <taxon>Dikarya</taxon>
        <taxon>Ascomycota</taxon>
        <taxon>Pezizomycotina</taxon>
        <taxon>Eurotiomycetes</taxon>
        <taxon>Eurotiomycetidae</taxon>
        <taxon>Eurotiales</taxon>
        <taxon>Trichocomaceae</taxon>
        <taxon>Talaromyces</taxon>
        <taxon>Talaromyces sect. Talaromyces</taxon>
    </lineage>
</organism>
<evidence type="ECO:0000259" key="3">
    <source>
        <dbReference type="Pfam" id="PF22725"/>
    </source>
</evidence>
<protein>
    <submittedName>
        <fullName evidence="4">Oxidoreductase</fullName>
    </submittedName>
</protein>
<evidence type="ECO:0000313" key="5">
    <source>
        <dbReference type="Proteomes" id="UP000053095"/>
    </source>
</evidence>
<name>A0A478EBA9_TALPI</name>
<dbReference type="GO" id="GO:0016491">
    <property type="term" value="F:oxidoreductase activity"/>
    <property type="evidence" value="ECO:0007669"/>
    <property type="project" value="TreeGrafter"/>
</dbReference>
<dbReference type="Gene3D" id="3.40.50.720">
    <property type="entry name" value="NAD(P)-binding Rossmann-like Domain"/>
    <property type="match status" value="1"/>
</dbReference>
<accession>A0A478EBA9</accession>
<feature type="domain" description="Gfo/Idh/MocA-like oxidoreductase N-terminal" evidence="2">
    <location>
        <begin position="3"/>
        <end position="117"/>
    </location>
</feature>
<dbReference type="InterPro" id="IPR036291">
    <property type="entry name" value="NAD(P)-bd_dom_sf"/>
</dbReference>
<dbReference type="Gene3D" id="3.30.360.10">
    <property type="entry name" value="Dihydrodipicolinate Reductase, domain 2"/>
    <property type="match status" value="1"/>
</dbReference>
<feature type="domain" description="GFO/IDH/MocA-like oxidoreductase" evidence="3">
    <location>
        <begin position="153"/>
        <end position="267"/>
    </location>
</feature>
<comment type="similarity">
    <text evidence="1">Belongs to the Gfo/Idh/MocA family.</text>
</comment>
<sequence>MAIRVAILGAGLFGKDQYLPAAKANSNYTVKAVYSRSQRSATKFGEDASVDAYYDSPETPDKSLSKLLERSDIDAVFIALPITAQPDIIRAAWKAGKHVLSEKPIAKDSTVAKQLIADYELYKAKGLIWGVAENFRFIDPITYGTEQLKRLGGEVTGFHVSVHDMVKDGNPFYATEWRKNPDYQGGFILDGGVHFVAGLREFLSALNDSVEKVVSFSTQMQPHLLPVDTVNGAYLLKSGRSGTISLSFGIEFKSDFLIEVTSTNGSVAMTPAGVKIVERNGSDSDHKEALKEFPFSTGVGLEIEAFRKAIENKSPDARQSADEALLDLVLVEKLLGSGEQGGAVLTI</sequence>
<keyword evidence="5" id="KW-1185">Reference proteome</keyword>
<dbReference type="InterPro" id="IPR000683">
    <property type="entry name" value="Gfo/Idh/MocA-like_OxRdtase_N"/>
</dbReference>
<dbReference type="SUPFAM" id="SSF51735">
    <property type="entry name" value="NAD(P)-binding Rossmann-fold domains"/>
    <property type="match status" value="1"/>
</dbReference>
<dbReference type="PANTHER" id="PTHR42840">
    <property type="entry name" value="NAD(P)-BINDING ROSSMANN-FOLD SUPERFAMILY PROTEIN-RELATED"/>
    <property type="match status" value="1"/>
</dbReference>
<evidence type="ECO:0000259" key="2">
    <source>
        <dbReference type="Pfam" id="PF01408"/>
    </source>
</evidence>
<dbReference type="AlphaFoldDB" id="A0A478EBA9"/>
<dbReference type="InterPro" id="IPR055170">
    <property type="entry name" value="GFO_IDH_MocA-like_dom"/>
</dbReference>
<dbReference type="EMBL" id="DF933840">
    <property type="protein sequence ID" value="GAM42631.1"/>
    <property type="molecule type" value="Genomic_DNA"/>
</dbReference>
<dbReference type="Pfam" id="PF22725">
    <property type="entry name" value="GFO_IDH_MocA_C3"/>
    <property type="match status" value="1"/>
</dbReference>
<dbReference type="GO" id="GO:0005737">
    <property type="term" value="C:cytoplasm"/>
    <property type="evidence" value="ECO:0007669"/>
    <property type="project" value="TreeGrafter"/>
</dbReference>
<proteinExistence type="inferred from homology"/>
<evidence type="ECO:0000313" key="4">
    <source>
        <dbReference type="EMBL" id="GAM42631.1"/>
    </source>
</evidence>
<dbReference type="SUPFAM" id="SSF55347">
    <property type="entry name" value="Glyceraldehyde-3-phosphate dehydrogenase-like, C-terminal domain"/>
    <property type="match status" value="1"/>
</dbReference>